<dbReference type="OMA" id="AKHELEW"/>
<organism evidence="2 3">
    <name type="scientific">Pycnoporus cinnabarinus</name>
    <name type="common">Cinnabar-red polypore</name>
    <name type="synonym">Trametes cinnabarina</name>
    <dbReference type="NCBI Taxonomy" id="5643"/>
    <lineage>
        <taxon>Eukaryota</taxon>
        <taxon>Fungi</taxon>
        <taxon>Dikarya</taxon>
        <taxon>Basidiomycota</taxon>
        <taxon>Agaricomycotina</taxon>
        <taxon>Agaricomycetes</taxon>
        <taxon>Polyporales</taxon>
        <taxon>Polyporaceae</taxon>
        <taxon>Trametes</taxon>
    </lineage>
</organism>
<reference evidence="2" key="1">
    <citation type="submission" date="2014-01" db="EMBL/GenBank/DDBJ databases">
        <title>The genome of the white-rot fungus Pycnoporus cinnabarinus: a basidiomycete model with a versatile arsenal for lignocellulosic biomass breakdown.</title>
        <authorList>
            <person name="Levasseur A."/>
            <person name="Lomascolo A."/>
            <person name="Ruiz-Duenas F.J."/>
            <person name="Uzan E."/>
            <person name="Piumi F."/>
            <person name="Kues U."/>
            <person name="Ram A.F.J."/>
            <person name="Murat C."/>
            <person name="Haon M."/>
            <person name="Benoit I."/>
            <person name="Arfi Y."/>
            <person name="Chevret D."/>
            <person name="Drula E."/>
            <person name="Kwon M.J."/>
            <person name="Gouret P."/>
            <person name="Lesage-Meessen L."/>
            <person name="Lombard V."/>
            <person name="Mariette J."/>
            <person name="Noirot C."/>
            <person name="Park J."/>
            <person name="Patyshakuliyeva A."/>
            <person name="Wieneger R.A.B."/>
            <person name="Wosten H.A.B."/>
            <person name="Martin F."/>
            <person name="Coutinho P.M."/>
            <person name="de Vries R."/>
            <person name="Martinez A.T."/>
            <person name="Klopp C."/>
            <person name="Pontarotti P."/>
            <person name="Henrissat B."/>
            <person name="Record E."/>
        </authorList>
    </citation>
    <scope>NUCLEOTIDE SEQUENCE [LARGE SCALE GENOMIC DNA]</scope>
    <source>
        <strain evidence="2">BRFM137</strain>
    </source>
</reference>
<evidence type="ECO:0000313" key="3">
    <source>
        <dbReference type="Proteomes" id="UP000029665"/>
    </source>
</evidence>
<dbReference type="Proteomes" id="UP000029665">
    <property type="component" value="Unassembled WGS sequence"/>
</dbReference>
<evidence type="ECO:0000313" key="2">
    <source>
        <dbReference type="EMBL" id="CDO75700.1"/>
    </source>
</evidence>
<proteinExistence type="predicted"/>
<dbReference type="SUPFAM" id="SSF52047">
    <property type="entry name" value="RNI-like"/>
    <property type="match status" value="1"/>
</dbReference>
<dbReference type="HOGENOM" id="CLU_774191_0_0_1"/>
<accession>A0A060SMS8</accession>
<protein>
    <submittedName>
        <fullName evidence="2">Uncharacterized protein</fullName>
    </submittedName>
</protein>
<dbReference type="STRING" id="5643.A0A060SMS8"/>
<evidence type="ECO:0000256" key="1">
    <source>
        <dbReference type="SAM" id="SignalP"/>
    </source>
</evidence>
<feature type="signal peptide" evidence="1">
    <location>
        <begin position="1"/>
        <end position="24"/>
    </location>
</feature>
<feature type="chain" id="PRO_5001592421" evidence="1">
    <location>
        <begin position="25"/>
        <end position="358"/>
    </location>
</feature>
<dbReference type="OrthoDB" id="2751365at2759"/>
<gene>
    <name evidence="2" type="ORF">BN946_scf184585.g13</name>
</gene>
<dbReference type="EMBL" id="CCBP010000284">
    <property type="protein sequence ID" value="CDO75700.1"/>
    <property type="molecule type" value="Genomic_DNA"/>
</dbReference>
<dbReference type="AlphaFoldDB" id="A0A060SMS8"/>
<sequence>MLWCQLHSLLPVLRLLPSLTMVAAQVTMERRYGAIPRDIYHLPKRMALDEWDRLTGYAAYVRKLYVVQPPHLRPKDITAESWTLIVQAFGNRPLLPNLRTLEWNTDQRDTEFAGLTAFLAPTLENLTVFCNAHSPWESTLLEPAWRSRVDQFIPEIPRRVPRLVNFSFHCGALHPDCVVGPLSLNHPHSLRALTLAADYRAGPLSHFSITAMARFTTVEYLNFRLAVADIPLADLLPKLELDKLDHLFLSPTGGPGANLAYGLFASVNLRILDLNNVQYTGAAALRRMVTAHARSFPRLGVYKCWLSYQHVQSLPEPHASLSELFRPLLGLRAVDLSFEAPVPTLWRTCLYVCYVLCT</sequence>
<comment type="caution">
    <text evidence="2">The sequence shown here is derived from an EMBL/GenBank/DDBJ whole genome shotgun (WGS) entry which is preliminary data.</text>
</comment>
<keyword evidence="1" id="KW-0732">Signal</keyword>
<keyword evidence="3" id="KW-1185">Reference proteome</keyword>
<name>A0A060SMS8_PYCCI</name>